<dbReference type="InterPro" id="IPR011701">
    <property type="entry name" value="MFS"/>
</dbReference>
<dbReference type="Pfam" id="PF07690">
    <property type="entry name" value="MFS_1"/>
    <property type="match status" value="1"/>
</dbReference>
<evidence type="ECO:0000313" key="8">
    <source>
        <dbReference type="EMBL" id="CAK8687965.1"/>
    </source>
</evidence>
<comment type="caution">
    <text evidence="8">The sequence shown here is derived from an EMBL/GenBank/DDBJ whole genome shotgun (WGS) entry which is preliminary data.</text>
</comment>
<keyword evidence="5 6" id="KW-0472">Membrane</keyword>
<organism evidence="8 9">
    <name type="scientific">Clavelina lepadiformis</name>
    <name type="common">Light-bulb sea squirt</name>
    <name type="synonym">Ascidia lepadiformis</name>
    <dbReference type="NCBI Taxonomy" id="159417"/>
    <lineage>
        <taxon>Eukaryota</taxon>
        <taxon>Metazoa</taxon>
        <taxon>Chordata</taxon>
        <taxon>Tunicata</taxon>
        <taxon>Ascidiacea</taxon>
        <taxon>Aplousobranchia</taxon>
        <taxon>Clavelinidae</taxon>
        <taxon>Clavelina</taxon>
    </lineage>
</organism>
<name>A0ABP0G820_CLALP</name>
<evidence type="ECO:0000256" key="1">
    <source>
        <dbReference type="ARBA" id="ARBA00004141"/>
    </source>
</evidence>
<keyword evidence="9" id="KW-1185">Reference proteome</keyword>
<reference evidence="8 9" key="1">
    <citation type="submission" date="2024-02" db="EMBL/GenBank/DDBJ databases">
        <authorList>
            <person name="Daric V."/>
            <person name="Darras S."/>
        </authorList>
    </citation>
    <scope>NUCLEOTIDE SEQUENCE [LARGE SCALE GENOMIC DNA]</scope>
</reference>
<proteinExistence type="predicted"/>
<dbReference type="InterPro" id="IPR036259">
    <property type="entry name" value="MFS_trans_sf"/>
</dbReference>
<comment type="subcellular location">
    <subcellularLocation>
        <location evidence="1">Membrane</location>
        <topology evidence="1">Multi-pass membrane protein</topology>
    </subcellularLocation>
</comment>
<evidence type="ECO:0000256" key="5">
    <source>
        <dbReference type="ARBA" id="ARBA00023136"/>
    </source>
</evidence>
<evidence type="ECO:0000256" key="4">
    <source>
        <dbReference type="ARBA" id="ARBA00022989"/>
    </source>
</evidence>
<dbReference type="InterPro" id="IPR020846">
    <property type="entry name" value="MFS_dom"/>
</dbReference>
<gene>
    <name evidence="8" type="ORF">CVLEPA_LOCUS20009</name>
</gene>
<evidence type="ECO:0000313" key="9">
    <source>
        <dbReference type="Proteomes" id="UP001642483"/>
    </source>
</evidence>
<accession>A0ABP0G820</accession>
<dbReference type="InterPro" id="IPR050930">
    <property type="entry name" value="MFS_Vesicular_Transporter"/>
</dbReference>
<feature type="transmembrane region" description="Helical" evidence="6">
    <location>
        <begin position="86"/>
        <end position="109"/>
    </location>
</feature>
<sequence length="218" mass="23951">MTATNLTATMQGVTPQNFRDDEHTILATQNFQLAAILAVKTAVQSVVNVFSGSLIDRFGYGVPMFVGTVALLLTAIGYGFGQSYTVLLVSAALHGIGSSCVTVGGMTMLARIFNDKEERAKTFRTTLSSMAIGMTEQEANDPYEVTQCQLHSARFTRSDDNWIRVRGVNWRISRLVAVSFSTLQIGTGSLELLRNRDHFKLPQCHVDDGFYVHGARHV</sequence>
<evidence type="ECO:0000259" key="7">
    <source>
        <dbReference type="PROSITE" id="PS50850"/>
    </source>
</evidence>
<dbReference type="EMBL" id="CAWYQH010000106">
    <property type="protein sequence ID" value="CAK8687965.1"/>
    <property type="molecule type" value="Genomic_DNA"/>
</dbReference>
<dbReference type="Gene3D" id="1.20.1250.20">
    <property type="entry name" value="MFS general substrate transporter like domains"/>
    <property type="match status" value="1"/>
</dbReference>
<keyword evidence="4 6" id="KW-1133">Transmembrane helix</keyword>
<protein>
    <recommendedName>
        <fullName evidence="7">Major facilitator superfamily (MFS) profile domain-containing protein</fullName>
    </recommendedName>
</protein>
<dbReference type="PANTHER" id="PTHR23506">
    <property type="entry name" value="GH10249P"/>
    <property type="match status" value="1"/>
</dbReference>
<dbReference type="Proteomes" id="UP001642483">
    <property type="component" value="Unassembled WGS sequence"/>
</dbReference>
<evidence type="ECO:0000256" key="6">
    <source>
        <dbReference type="SAM" id="Phobius"/>
    </source>
</evidence>
<evidence type="ECO:0000256" key="3">
    <source>
        <dbReference type="ARBA" id="ARBA00022692"/>
    </source>
</evidence>
<feature type="transmembrane region" description="Helical" evidence="6">
    <location>
        <begin position="58"/>
        <end position="80"/>
    </location>
</feature>
<keyword evidence="2" id="KW-0813">Transport</keyword>
<dbReference type="SUPFAM" id="SSF103473">
    <property type="entry name" value="MFS general substrate transporter"/>
    <property type="match status" value="1"/>
</dbReference>
<keyword evidence="3 6" id="KW-0812">Transmembrane</keyword>
<dbReference type="PROSITE" id="PS50850">
    <property type="entry name" value="MFS"/>
    <property type="match status" value="1"/>
</dbReference>
<dbReference type="PANTHER" id="PTHR23506:SF23">
    <property type="entry name" value="GH10249P"/>
    <property type="match status" value="1"/>
</dbReference>
<feature type="domain" description="Major facilitator superfamily (MFS) profile" evidence="7">
    <location>
        <begin position="1"/>
        <end position="218"/>
    </location>
</feature>
<evidence type="ECO:0000256" key="2">
    <source>
        <dbReference type="ARBA" id="ARBA00022448"/>
    </source>
</evidence>